<keyword evidence="2" id="KW-1185">Reference proteome</keyword>
<reference evidence="1 2" key="1">
    <citation type="submission" date="2019-01" db="EMBL/GenBank/DDBJ databases">
        <title>Still something new to discover - new insights into E. coli phage diversity and taxonomy.</title>
        <authorList>
            <person name="Korf I.H.E."/>
            <person name="Adriaennsens E."/>
            <person name="Dreiseikelmann B."/>
            <person name="Kropinski A."/>
            <person name="Nimtz M."/>
            <person name="Meier-Kolthoff J.P."/>
            <person name="Rohde M."/>
            <person name="van Raaij M."/>
            <person name="Wittmann J."/>
        </authorList>
    </citation>
    <scope>NUCLEOTIDE SEQUENCE [LARGE SCALE GENOMIC DNA]</scope>
</reference>
<dbReference type="EMBL" id="MK373772">
    <property type="protein sequence ID" value="QBQ76657.1"/>
    <property type="molecule type" value="Genomic_DNA"/>
</dbReference>
<accession>A0A482MRL1</accession>
<protein>
    <submittedName>
        <fullName evidence="1">Uncharacterized protein</fullName>
    </submittedName>
</protein>
<sequence>MASNKELHPNNQKLAELIEEFGFEKVMAATGYKISTLAVYMKGHCGVIPDARLNIAITVLNSNK</sequence>
<organism evidence="1 2">
    <name type="scientific">Escherichia phage PTXU04</name>
    <dbReference type="NCBI Taxonomy" id="2508206"/>
    <lineage>
        <taxon>Viruses</taxon>
        <taxon>Duplodnaviria</taxon>
        <taxon>Heunggongvirae</taxon>
        <taxon>Uroviricota</taxon>
        <taxon>Caudoviricetes</taxon>
        <taxon>Xuquatrovirus</taxon>
        <taxon>Xuquatrovirus PTXU04</taxon>
    </lineage>
</organism>
<dbReference type="Proteomes" id="UP000307461">
    <property type="component" value="Segment"/>
</dbReference>
<evidence type="ECO:0000313" key="1">
    <source>
        <dbReference type="EMBL" id="QBQ76657.1"/>
    </source>
</evidence>
<gene>
    <name evidence="1" type="ORF">PTXU04_00043</name>
</gene>
<proteinExistence type="predicted"/>
<evidence type="ECO:0000313" key="2">
    <source>
        <dbReference type="Proteomes" id="UP000307461"/>
    </source>
</evidence>
<name>A0A482MRL1_9CAUD</name>